<feature type="region of interest" description="Disordered" evidence="1">
    <location>
        <begin position="256"/>
        <end position="297"/>
    </location>
</feature>
<proteinExistence type="predicted"/>
<reference evidence="3 4" key="1">
    <citation type="journal article" date="2023" name="Life. Sci Alliance">
        <title>Evolutionary insights into 3D genome organization and epigenetic landscape of Vigna mungo.</title>
        <authorList>
            <person name="Junaid A."/>
            <person name="Singh B."/>
            <person name="Bhatia S."/>
        </authorList>
    </citation>
    <scope>NUCLEOTIDE SEQUENCE [LARGE SCALE GENOMIC DNA]</scope>
    <source>
        <strain evidence="3">Urdbean</strain>
    </source>
</reference>
<keyword evidence="4" id="KW-1185">Reference proteome</keyword>
<dbReference type="EMBL" id="CP144694">
    <property type="protein sequence ID" value="WVZ03655.1"/>
    <property type="molecule type" value="Genomic_DNA"/>
</dbReference>
<dbReference type="Pfam" id="PF26130">
    <property type="entry name" value="PB1-like"/>
    <property type="match status" value="1"/>
</dbReference>
<dbReference type="Proteomes" id="UP001374535">
    <property type="component" value="Chromosome 7"/>
</dbReference>
<protein>
    <recommendedName>
        <fullName evidence="2">PB1-like domain-containing protein</fullName>
    </recommendedName>
</protein>
<dbReference type="AlphaFoldDB" id="A0AAQ3N745"/>
<sequence>MVIGRCRILFAVFCVMDHIEVVIHHEGKFVNEGCLKYEGEIETLIFYPDVWSYFVVVSVVKSLGYDGFKELWYSVGCGPVLDDRLEALTDDVGAMQMVTLAHLNGRVHMYVVHNVSEPEIIHMIDYNVDVGEEVAPTEEGIEEGGEGQELDEGVPAEEFIVGQAEEGHGEAVVSVDVSQQERIETDEIVVGQAEEVHGEAEEVNGEARKLLVRLRKLAEEVVGEAEEVLGIEVDENDVQRTEAAEVELQTPIIEVDSAEEDGIEVQADTTNVDRAESGQVEVEAEKDGEMDDVEVGD</sequence>
<evidence type="ECO:0000259" key="2">
    <source>
        <dbReference type="Pfam" id="PF26130"/>
    </source>
</evidence>
<gene>
    <name evidence="3" type="ORF">V8G54_024461</name>
</gene>
<evidence type="ECO:0000313" key="3">
    <source>
        <dbReference type="EMBL" id="WVZ03655.1"/>
    </source>
</evidence>
<feature type="compositionally biased region" description="Acidic residues" evidence="1">
    <location>
        <begin position="282"/>
        <end position="297"/>
    </location>
</feature>
<feature type="domain" description="PB1-like" evidence="2">
    <location>
        <begin position="16"/>
        <end position="113"/>
    </location>
</feature>
<evidence type="ECO:0000313" key="4">
    <source>
        <dbReference type="Proteomes" id="UP001374535"/>
    </source>
</evidence>
<name>A0AAQ3N745_VIGMU</name>
<dbReference type="InterPro" id="IPR058594">
    <property type="entry name" value="PB1-like_dom_pln"/>
</dbReference>
<evidence type="ECO:0000256" key="1">
    <source>
        <dbReference type="SAM" id="MobiDB-lite"/>
    </source>
</evidence>
<organism evidence="3 4">
    <name type="scientific">Vigna mungo</name>
    <name type="common">Black gram</name>
    <name type="synonym">Phaseolus mungo</name>
    <dbReference type="NCBI Taxonomy" id="3915"/>
    <lineage>
        <taxon>Eukaryota</taxon>
        <taxon>Viridiplantae</taxon>
        <taxon>Streptophyta</taxon>
        <taxon>Embryophyta</taxon>
        <taxon>Tracheophyta</taxon>
        <taxon>Spermatophyta</taxon>
        <taxon>Magnoliopsida</taxon>
        <taxon>eudicotyledons</taxon>
        <taxon>Gunneridae</taxon>
        <taxon>Pentapetalae</taxon>
        <taxon>rosids</taxon>
        <taxon>fabids</taxon>
        <taxon>Fabales</taxon>
        <taxon>Fabaceae</taxon>
        <taxon>Papilionoideae</taxon>
        <taxon>50 kb inversion clade</taxon>
        <taxon>NPAAA clade</taxon>
        <taxon>indigoferoid/millettioid clade</taxon>
        <taxon>Phaseoleae</taxon>
        <taxon>Vigna</taxon>
    </lineage>
</organism>
<accession>A0AAQ3N745</accession>